<name>A0A9N9IBQ9_9GLOM</name>
<feature type="compositionally biased region" description="Polar residues" evidence="1">
    <location>
        <begin position="1"/>
        <end position="12"/>
    </location>
</feature>
<dbReference type="Proteomes" id="UP000789508">
    <property type="component" value="Unassembled WGS sequence"/>
</dbReference>
<evidence type="ECO:0000313" key="2">
    <source>
        <dbReference type="EMBL" id="CAG8730199.1"/>
    </source>
</evidence>
<feature type="compositionally biased region" description="Basic and acidic residues" evidence="1">
    <location>
        <begin position="17"/>
        <end position="28"/>
    </location>
</feature>
<protein>
    <submittedName>
        <fullName evidence="2">8946_t:CDS:1</fullName>
    </submittedName>
</protein>
<keyword evidence="3" id="KW-1185">Reference proteome</keyword>
<dbReference type="AlphaFoldDB" id="A0A9N9IBQ9"/>
<proteinExistence type="predicted"/>
<sequence>DRSVSQQCSHLPSRQLRHNDNNNRDRSQSPRCSSPETRRRSRERRSFNNQ</sequence>
<gene>
    <name evidence="2" type="ORF">ALEPTO_LOCUS12597</name>
</gene>
<reference evidence="2" key="1">
    <citation type="submission" date="2021-06" db="EMBL/GenBank/DDBJ databases">
        <authorList>
            <person name="Kallberg Y."/>
            <person name="Tangrot J."/>
            <person name="Rosling A."/>
        </authorList>
    </citation>
    <scope>NUCLEOTIDE SEQUENCE</scope>
    <source>
        <strain evidence="2">FL130A</strain>
    </source>
</reference>
<feature type="region of interest" description="Disordered" evidence="1">
    <location>
        <begin position="1"/>
        <end position="50"/>
    </location>
</feature>
<comment type="caution">
    <text evidence="2">The sequence shown here is derived from an EMBL/GenBank/DDBJ whole genome shotgun (WGS) entry which is preliminary data.</text>
</comment>
<evidence type="ECO:0000313" key="3">
    <source>
        <dbReference type="Proteomes" id="UP000789508"/>
    </source>
</evidence>
<evidence type="ECO:0000256" key="1">
    <source>
        <dbReference type="SAM" id="MobiDB-lite"/>
    </source>
</evidence>
<feature type="non-terminal residue" evidence="2">
    <location>
        <position position="50"/>
    </location>
</feature>
<accession>A0A9N9IBQ9</accession>
<feature type="non-terminal residue" evidence="2">
    <location>
        <position position="1"/>
    </location>
</feature>
<organism evidence="2 3">
    <name type="scientific">Ambispora leptoticha</name>
    <dbReference type="NCBI Taxonomy" id="144679"/>
    <lineage>
        <taxon>Eukaryota</taxon>
        <taxon>Fungi</taxon>
        <taxon>Fungi incertae sedis</taxon>
        <taxon>Mucoromycota</taxon>
        <taxon>Glomeromycotina</taxon>
        <taxon>Glomeromycetes</taxon>
        <taxon>Archaeosporales</taxon>
        <taxon>Ambisporaceae</taxon>
        <taxon>Ambispora</taxon>
    </lineage>
</organism>
<dbReference type="EMBL" id="CAJVPS010030102">
    <property type="protein sequence ID" value="CAG8730199.1"/>
    <property type="molecule type" value="Genomic_DNA"/>
</dbReference>